<comment type="caution">
    <text evidence="1">The sequence shown here is derived from an EMBL/GenBank/DDBJ whole genome shotgun (WGS) entry which is preliminary data.</text>
</comment>
<dbReference type="EMBL" id="AAMCCN010000001">
    <property type="protein sequence ID" value="EDF8494987.1"/>
    <property type="molecule type" value="Genomic_DNA"/>
</dbReference>
<dbReference type="AlphaFoldDB" id="A0A3V2HZ37"/>
<protein>
    <submittedName>
        <fullName evidence="1">Uncharacterized protein</fullName>
    </submittedName>
</protein>
<gene>
    <name evidence="1" type="ORF">B6442_02660</name>
</gene>
<sequence>MMENEPDFYPLILASEKFQRDPDGLINDWLDHKIPLYIRLDALPCRIVRYIGGDNFLLEHWKRKIKTGVDYYQHEAMPEFKIRQFYPEKDAEIEARLLEGDLGLCRYTYNGHAHGYWRIKATPVTRFSDGHYVLSDMDTVKEYNNISGAIAVYGKSEWDYLIFSNEFCKEKTDFFFDANTLLPQSEEIIMAEKKEKQERISKPERVALYVMLNEHYRDSNGNINYSKMAGMLTADASQYGFSQQFSDDTIAEWIKRFEDKKKN</sequence>
<dbReference type="RefSeq" id="WP_032950181.1">
    <property type="nucleotide sequence ID" value="NZ_AP019692.1"/>
</dbReference>
<organism evidence="1">
    <name type="scientific">Salmonella senftenberg</name>
    <dbReference type="NCBI Taxonomy" id="28150"/>
    <lineage>
        <taxon>Bacteria</taxon>
        <taxon>Pseudomonadati</taxon>
        <taxon>Pseudomonadota</taxon>
        <taxon>Gammaproteobacteria</taxon>
        <taxon>Enterobacterales</taxon>
        <taxon>Enterobacteriaceae</taxon>
        <taxon>Salmonella</taxon>
    </lineage>
</organism>
<evidence type="ECO:0000313" key="1">
    <source>
        <dbReference type="EMBL" id="EDF8494987.1"/>
    </source>
</evidence>
<reference evidence="1" key="1">
    <citation type="submission" date="2018-07" db="EMBL/GenBank/DDBJ databases">
        <authorList>
            <consortium name="GenomeTrakr network: Whole genome sequencing for foodborne pathogen traceback"/>
        </authorList>
    </citation>
    <scope>NUCLEOTIDE SEQUENCE</scope>
    <source>
        <strain evidence="1">ADRDL-1057</strain>
    </source>
</reference>
<accession>A0A3V2HZ37</accession>
<proteinExistence type="predicted"/>
<name>A0A3V2HZ37_SALSE</name>